<evidence type="ECO:0008006" key="2">
    <source>
        <dbReference type="Google" id="ProtNLM"/>
    </source>
</evidence>
<dbReference type="AlphaFoldDB" id="A0AB39VZV9"/>
<gene>
    <name evidence="1" type="ORF">AB3G34_09110</name>
</gene>
<reference evidence="1" key="1">
    <citation type="submission" date="2024-07" db="EMBL/GenBank/DDBJ databases">
        <authorList>
            <person name="Biller S.J."/>
        </authorList>
    </citation>
    <scope>NUCLEOTIDE SEQUENCE</scope>
    <source>
        <strain evidence="1">WC2409</strain>
    </source>
</reference>
<protein>
    <recommendedName>
        <fullName evidence="2">D-glucuronyl C5-epimerase C-terminal domain-containing protein</fullName>
    </recommendedName>
</protein>
<evidence type="ECO:0000313" key="1">
    <source>
        <dbReference type="EMBL" id="XDU94052.1"/>
    </source>
</evidence>
<proteinExistence type="predicted"/>
<dbReference type="RefSeq" id="WP_369752221.1">
    <property type="nucleotide sequence ID" value="NZ_CP165625.1"/>
</dbReference>
<dbReference type="EMBL" id="CP165625">
    <property type="protein sequence ID" value="XDU94052.1"/>
    <property type="molecule type" value="Genomic_DNA"/>
</dbReference>
<sequence length="576" mass="65207">MLKKSYIPLLLLCIGFNSCSVTQSKMGLVPAVKQESLARITAMPNLPKPFKILDFNQLAKDYDAKVYDANQTGKYWPLIWKDDSRKNFDQETFGIYTAMGDVRQGVEHYKGIFHESLASIGSVMGASLVGIDKSNQKGKDYVGMLKNYYNSDTKWNIIMNNTSPEVALLGGGYARDWWYDVYPNLMFYAVADFYPNEKDYTTIQRSIADKFYQADSTMAGNYHHSFFDYSTLEPKDSWICKQEDVAAGHAYVLYSAYQKFKDPKYLKGAESSLQALLNQKDNRYYEILMPFGAYVAARLNAEEGKNYDYSKIMDWTFNGTPECREGWGMLLDNWNGYDVSGLMGSTVDHGGFAFLMNTYDSMWPLVPMVRYDPRYANVVGKWMLNASNAIKFFYPYEIADDHQTIPEQKEYTKGVIAYEGLIKKSHLKKYENIQAPVAIGDGPNWIEGNPDVSQFSVYGSGHVGIAGAIIEKTDVPEILKLNCLATDFYRGEAFPTSLLYNPFGEEKTVIYQTKNKAKVDLYDAITHQVILKNVSQSGKITIPMEGSRLIVEIPAGSKIILKAGKYYVNNTVIAYL</sequence>
<name>A0AB39VZV9_9FLAO</name>
<accession>A0AB39VZV9</accession>
<organism evidence="1">
    <name type="scientific">Flavobacterium sp. WC2409</name>
    <dbReference type="NCBI Taxonomy" id="3234139"/>
    <lineage>
        <taxon>Bacteria</taxon>
        <taxon>Pseudomonadati</taxon>
        <taxon>Bacteroidota</taxon>
        <taxon>Flavobacteriia</taxon>
        <taxon>Flavobacteriales</taxon>
        <taxon>Flavobacteriaceae</taxon>
        <taxon>Flavobacterium</taxon>
    </lineage>
</organism>